<accession>A0ABP7X5T7</accession>
<protein>
    <recommendedName>
        <fullName evidence="3">DUF1636 domain-containing protein</fullName>
    </recommendedName>
</protein>
<evidence type="ECO:0000313" key="2">
    <source>
        <dbReference type="Proteomes" id="UP001500683"/>
    </source>
</evidence>
<dbReference type="Proteomes" id="UP001500683">
    <property type="component" value="Unassembled WGS sequence"/>
</dbReference>
<evidence type="ECO:0008006" key="3">
    <source>
        <dbReference type="Google" id="ProtNLM"/>
    </source>
</evidence>
<keyword evidence="2" id="KW-1185">Reference proteome</keyword>
<sequence length="127" mass="13250">MPLLICRTCPRYDAHATGDFGRELNAAIARHRQGGTLLVRNVACLGGCPDHGAVAVDGPGKTRVRFTGLGVQHAEAVVQAALAYEASTSGTPADWPIPAELAEHISSVTFKRTAVPTRDTASSGMSP</sequence>
<evidence type="ECO:0000313" key="1">
    <source>
        <dbReference type="EMBL" id="GAA4104665.1"/>
    </source>
</evidence>
<dbReference type="EMBL" id="BAAAZG010000080">
    <property type="protein sequence ID" value="GAA4104665.1"/>
    <property type="molecule type" value="Genomic_DNA"/>
</dbReference>
<proteinExistence type="predicted"/>
<organism evidence="1 2">
    <name type="scientific">Actinomadura miaoliensis</name>
    <dbReference type="NCBI Taxonomy" id="430685"/>
    <lineage>
        <taxon>Bacteria</taxon>
        <taxon>Bacillati</taxon>
        <taxon>Actinomycetota</taxon>
        <taxon>Actinomycetes</taxon>
        <taxon>Streptosporangiales</taxon>
        <taxon>Thermomonosporaceae</taxon>
        <taxon>Actinomadura</taxon>
    </lineage>
</organism>
<dbReference type="CDD" id="cd02980">
    <property type="entry name" value="TRX_Fd_family"/>
    <property type="match status" value="1"/>
</dbReference>
<dbReference type="Pfam" id="PF07845">
    <property type="entry name" value="DUF1636"/>
    <property type="match status" value="1"/>
</dbReference>
<comment type="caution">
    <text evidence="1">The sequence shown here is derived from an EMBL/GenBank/DDBJ whole genome shotgun (WGS) entry which is preliminary data.</text>
</comment>
<dbReference type="RefSeq" id="WP_344958862.1">
    <property type="nucleotide sequence ID" value="NZ_BAAAZG010000080.1"/>
</dbReference>
<name>A0ABP7X5T7_9ACTN</name>
<gene>
    <name evidence="1" type="ORF">GCM10022214_84140</name>
</gene>
<reference evidence="2" key="1">
    <citation type="journal article" date="2019" name="Int. J. Syst. Evol. Microbiol.">
        <title>The Global Catalogue of Microorganisms (GCM) 10K type strain sequencing project: providing services to taxonomists for standard genome sequencing and annotation.</title>
        <authorList>
            <consortium name="The Broad Institute Genomics Platform"/>
            <consortium name="The Broad Institute Genome Sequencing Center for Infectious Disease"/>
            <person name="Wu L."/>
            <person name="Ma J."/>
        </authorList>
    </citation>
    <scope>NUCLEOTIDE SEQUENCE [LARGE SCALE GENOMIC DNA]</scope>
    <source>
        <strain evidence="2">JCM 16702</strain>
    </source>
</reference>
<dbReference type="InterPro" id="IPR012863">
    <property type="entry name" value="DUF1636"/>
</dbReference>